<dbReference type="GO" id="GO:0003677">
    <property type="term" value="F:DNA binding"/>
    <property type="evidence" value="ECO:0007669"/>
    <property type="project" value="InterPro"/>
</dbReference>
<protein>
    <submittedName>
        <fullName evidence="2">Transposase DDE domain protein</fullName>
    </submittedName>
</protein>
<proteinExistence type="predicted"/>
<dbReference type="STRING" id="1945520.A1019T_01748"/>
<dbReference type="EMBL" id="FUGD01000104">
    <property type="protein sequence ID" value="SJM37764.1"/>
    <property type="molecule type" value="Genomic_DNA"/>
</dbReference>
<dbReference type="PANTHER" id="PTHR30007:SF0">
    <property type="entry name" value="TRANSPOSASE"/>
    <property type="match status" value="1"/>
</dbReference>
<evidence type="ECO:0000313" key="2">
    <source>
        <dbReference type="EMBL" id="SJM37764.1"/>
    </source>
</evidence>
<keyword evidence="3" id="KW-1185">Reference proteome</keyword>
<accession>A0A1R4EH43</accession>
<gene>
    <name evidence="2" type="ORF">A1019T_01748</name>
</gene>
<dbReference type="AlphaFoldDB" id="A0A1R4EH43"/>
<name>A0A1R4EH43_9GAMM</name>
<sequence>MGNLLSIVVHAANIHDTKSGKLAIEKLLSVYTTIKAVSADAGYRRTFEEQMMQDFKLPVDISTKIAGSWQIIPKRWVVERTFAWLNNSRRLAKDFEVTVTSAENFVKLAHIHLILRTL</sequence>
<reference evidence="3" key="1">
    <citation type="submission" date="2017-02" db="EMBL/GenBank/DDBJ databases">
        <authorList>
            <person name="Mornico D."/>
        </authorList>
    </citation>
    <scope>NUCLEOTIDE SEQUENCE [LARGE SCALE GENOMIC DNA]</scope>
</reference>
<organism evidence="2 3">
    <name type="scientific">Psychrobacter pasteurii</name>
    <dbReference type="NCBI Taxonomy" id="1945520"/>
    <lineage>
        <taxon>Bacteria</taxon>
        <taxon>Pseudomonadati</taxon>
        <taxon>Pseudomonadota</taxon>
        <taxon>Gammaproteobacteria</taxon>
        <taxon>Moraxellales</taxon>
        <taxon>Moraxellaceae</taxon>
        <taxon>Psychrobacter</taxon>
    </lineage>
</organism>
<feature type="domain" description="Transposase IS4-like" evidence="1">
    <location>
        <begin position="2"/>
        <end position="96"/>
    </location>
</feature>
<dbReference type="GO" id="GO:0004803">
    <property type="term" value="F:transposase activity"/>
    <property type="evidence" value="ECO:0007669"/>
    <property type="project" value="InterPro"/>
</dbReference>
<dbReference type="InterPro" id="IPR002559">
    <property type="entry name" value="Transposase_11"/>
</dbReference>
<dbReference type="PANTHER" id="PTHR30007">
    <property type="entry name" value="PHP DOMAIN PROTEIN"/>
    <property type="match status" value="1"/>
</dbReference>
<dbReference type="Pfam" id="PF01609">
    <property type="entry name" value="DDE_Tnp_1"/>
    <property type="match status" value="1"/>
</dbReference>
<evidence type="ECO:0000313" key="3">
    <source>
        <dbReference type="Proteomes" id="UP000188169"/>
    </source>
</evidence>
<evidence type="ECO:0000259" key="1">
    <source>
        <dbReference type="Pfam" id="PF01609"/>
    </source>
</evidence>
<dbReference type="Proteomes" id="UP000188169">
    <property type="component" value="Unassembled WGS sequence"/>
</dbReference>
<dbReference type="GO" id="GO:0006313">
    <property type="term" value="P:DNA transposition"/>
    <property type="evidence" value="ECO:0007669"/>
    <property type="project" value="InterPro"/>
</dbReference>